<dbReference type="Proteomes" id="UP000015354">
    <property type="component" value="Unassembled WGS sequence"/>
</dbReference>
<proteinExistence type="predicted"/>
<evidence type="ECO:0000313" key="3">
    <source>
        <dbReference type="Proteomes" id="UP000015354"/>
    </source>
</evidence>
<sequence length="348" mass="37350">MSSASAPSSSFAAKTITSVDEFKAIFQAPVDGLLLCYETPTDAVNAVDLSAFESSVRQIATRENAKLHLYFWNCTSAQFGSAKRQLEKKAGELLVLIVYKGEVADALRARRLDDLLAEDLPRVCKRLASFQQTRGAAAVVATAAAPRMLQVDVAKLVGMGKKLMTEGQPLYAEKFFQKAVDALDALRPQVELTNTAAEAADYEGSVATCLAWVGLAQLVQGGSAQHNASLARLAAAPQWEPYRREPLGDVSRVLTAQVLLAAAPRPWSSDTCSEAKLSAALQQEPGDHAARSLLVVTLFLRGDLERALTEAVKLNALHVPYGLVALRKLSAFLGESHVLVQRLGPLAP</sequence>
<keyword evidence="3" id="KW-1185">Reference proteome</keyword>
<protein>
    <submittedName>
        <fullName evidence="2">Uncharacterized protein</fullName>
    </submittedName>
</protein>
<reference evidence="2 3" key="1">
    <citation type="journal article" date="2013" name="PLoS ONE">
        <title>Predicting the Proteins of Angomonas deanei, Strigomonas culicis and Their Respective Endosymbionts Reveals New Aspects of the Trypanosomatidae Family.</title>
        <authorList>
            <person name="Motta M.C."/>
            <person name="Martins A.C."/>
            <person name="de Souza S.S."/>
            <person name="Catta-Preta C.M."/>
            <person name="Silva R."/>
            <person name="Klein C.C."/>
            <person name="de Almeida L.G."/>
            <person name="de Lima Cunha O."/>
            <person name="Ciapina L.P."/>
            <person name="Brocchi M."/>
            <person name="Colabardini A.C."/>
            <person name="de Araujo Lima B."/>
            <person name="Machado C.R."/>
            <person name="de Almeida Soares C.M."/>
            <person name="Probst C.M."/>
            <person name="de Menezes C.B."/>
            <person name="Thompson C.E."/>
            <person name="Bartholomeu D.C."/>
            <person name="Gradia D.F."/>
            <person name="Pavoni D.P."/>
            <person name="Grisard E.C."/>
            <person name="Fantinatti-Garboggini F."/>
            <person name="Marchini F.K."/>
            <person name="Rodrigues-Luiz G.F."/>
            <person name="Wagner G."/>
            <person name="Goldman G.H."/>
            <person name="Fietto J.L."/>
            <person name="Elias M.C."/>
            <person name="Goldman M.H."/>
            <person name="Sagot M.F."/>
            <person name="Pereira M."/>
            <person name="Stoco P.H."/>
            <person name="de Mendonca-Neto R.P."/>
            <person name="Teixeira S.M."/>
            <person name="Maciel T.E."/>
            <person name="de Oliveira Mendes T.A."/>
            <person name="Urmenyi T.P."/>
            <person name="de Souza W."/>
            <person name="Schenkman S."/>
            <person name="de Vasconcelos A.T."/>
        </authorList>
    </citation>
    <scope>NUCLEOTIDE SEQUENCE [LARGE SCALE GENOMIC DNA]</scope>
</reference>
<name>S9W0N2_9TRYP</name>
<dbReference type="EMBL" id="ATMH01008007">
    <property type="protein sequence ID" value="EPY22952.1"/>
    <property type="molecule type" value="Genomic_DNA"/>
</dbReference>
<dbReference type="OrthoDB" id="243549at2759"/>
<evidence type="ECO:0000313" key="2">
    <source>
        <dbReference type="EMBL" id="EPY29495.1"/>
    </source>
</evidence>
<reference evidence="2" key="2">
    <citation type="submission" date="2013-03" db="EMBL/GenBank/DDBJ databases">
        <authorList>
            <person name="Motta M.C.M."/>
            <person name="Martins A.C.A."/>
            <person name="Preta C.M.C.C."/>
            <person name="Silva R."/>
            <person name="de Souza S.S."/>
            <person name="Klein C.C."/>
            <person name="de Almeida L.G.P."/>
            <person name="Cunha O.L."/>
            <person name="Colabardini A.C."/>
            <person name="Lima B.A."/>
            <person name="Machado C.R."/>
            <person name="Soares C.M.A."/>
            <person name="de Menezes C.B.A."/>
            <person name="Bartolomeu D.C."/>
            <person name="Grisard E.C."/>
            <person name="Fantinatti-Garboggini F."/>
            <person name="Rodrigues-Luiz G.F."/>
            <person name="Wagner G."/>
            <person name="Goldman G.H."/>
            <person name="Fietto J.L.R."/>
            <person name="Ciapina L.P."/>
            <person name="Brocchi M."/>
            <person name="Elias M.C."/>
            <person name="Goldman M.H.S."/>
            <person name="Sagot M.-F."/>
            <person name="Pereira M."/>
            <person name="Stoco P.H."/>
            <person name="Teixeira S.M.R."/>
            <person name="de Mendonca-Neto R.P."/>
            <person name="Maciel T.E.F."/>
            <person name="Mendes T.A.O."/>
            <person name="Urmenyi T.P."/>
            <person name="Teixeira M.M.G."/>
            <person name="de Camargo E.F.P."/>
            <person name="de Sousa W."/>
            <person name="Schenkman S."/>
            <person name="de Vasconcelos A.T.R."/>
        </authorList>
    </citation>
    <scope>NUCLEOTIDE SEQUENCE</scope>
</reference>
<gene>
    <name evidence="2" type="ORF">STCU_04526</name>
    <name evidence="1" type="ORF">STCU_08007</name>
</gene>
<comment type="caution">
    <text evidence="2">The sequence shown here is derived from an EMBL/GenBank/DDBJ whole genome shotgun (WGS) entry which is preliminary data.</text>
</comment>
<dbReference type="EMBL" id="ATMH01004526">
    <property type="protein sequence ID" value="EPY29495.1"/>
    <property type="molecule type" value="Genomic_DNA"/>
</dbReference>
<evidence type="ECO:0000313" key="1">
    <source>
        <dbReference type="EMBL" id="EPY22952.1"/>
    </source>
</evidence>
<organism evidence="2 3">
    <name type="scientific">Strigomonas culicis</name>
    <dbReference type="NCBI Taxonomy" id="28005"/>
    <lineage>
        <taxon>Eukaryota</taxon>
        <taxon>Discoba</taxon>
        <taxon>Euglenozoa</taxon>
        <taxon>Kinetoplastea</taxon>
        <taxon>Metakinetoplastina</taxon>
        <taxon>Trypanosomatida</taxon>
        <taxon>Trypanosomatidae</taxon>
        <taxon>Strigomonadinae</taxon>
        <taxon>Strigomonas</taxon>
    </lineage>
</organism>
<dbReference type="AlphaFoldDB" id="S9W0N2"/>
<accession>S9W0N2</accession>